<dbReference type="Proteomes" id="UP000179807">
    <property type="component" value="Unassembled WGS sequence"/>
</dbReference>
<dbReference type="PROSITE" id="PS50125">
    <property type="entry name" value="GUANYLATE_CYCLASE_2"/>
    <property type="match status" value="1"/>
</dbReference>
<dbReference type="OrthoDB" id="10035433at2759"/>
<dbReference type="GeneID" id="94833645"/>
<feature type="transmembrane region" description="Helical" evidence="8">
    <location>
        <begin position="213"/>
        <end position="229"/>
    </location>
</feature>
<comment type="subcellular location">
    <subcellularLocation>
        <location evidence="1">Membrane</location>
    </subcellularLocation>
</comment>
<dbReference type="Gene3D" id="3.30.450.20">
    <property type="entry name" value="PAS domain"/>
    <property type="match status" value="1"/>
</dbReference>
<feature type="transmembrane region" description="Helical" evidence="8">
    <location>
        <begin position="107"/>
        <end position="131"/>
    </location>
</feature>
<dbReference type="GO" id="GO:0005886">
    <property type="term" value="C:plasma membrane"/>
    <property type="evidence" value="ECO:0007669"/>
    <property type="project" value="TreeGrafter"/>
</dbReference>
<protein>
    <submittedName>
        <fullName evidence="11">Adenylate and Guanylate cyclase catalytic domain containing protein</fullName>
    </submittedName>
</protein>
<evidence type="ECO:0000259" key="9">
    <source>
        <dbReference type="PROSITE" id="PS50112"/>
    </source>
</evidence>
<keyword evidence="12" id="KW-1185">Reference proteome</keyword>
<keyword evidence="3" id="KW-0547">Nucleotide-binding</keyword>
<dbReference type="SMART" id="SM00044">
    <property type="entry name" value="CYCc"/>
    <property type="match status" value="1"/>
</dbReference>
<evidence type="ECO:0000256" key="6">
    <source>
        <dbReference type="ARBA" id="ARBA00023239"/>
    </source>
</evidence>
<dbReference type="CDD" id="cd07302">
    <property type="entry name" value="CHD"/>
    <property type="match status" value="1"/>
</dbReference>
<evidence type="ECO:0000256" key="7">
    <source>
        <dbReference type="RuleBase" id="RU000405"/>
    </source>
</evidence>
<dbReference type="GO" id="GO:0007168">
    <property type="term" value="P:receptor guanylyl cyclase signaling pathway"/>
    <property type="evidence" value="ECO:0007669"/>
    <property type="project" value="TreeGrafter"/>
</dbReference>
<feature type="transmembrane region" description="Helical" evidence="8">
    <location>
        <begin position="926"/>
        <end position="946"/>
    </location>
</feature>
<dbReference type="SUPFAM" id="SSF55073">
    <property type="entry name" value="Nucleotide cyclase"/>
    <property type="match status" value="1"/>
</dbReference>
<dbReference type="VEuPathDB" id="TrichDB:TRFO_16376"/>
<evidence type="ECO:0000256" key="3">
    <source>
        <dbReference type="ARBA" id="ARBA00022741"/>
    </source>
</evidence>
<dbReference type="PROSITE" id="PS50112">
    <property type="entry name" value="PAS"/>
    <property type="match status" value="1"/>
</dbReference>
<feature type="transmembrane region" description="Helical" evidence="8">
    <location>
        <begin position="966"/>
        <end position="986"/>
    </location>
</feature>
<dbReference type="Pfam" id="PF00211">
    <property type="entry name" value="Guanylate_cyc"/>
    <property type="match status" value="1"/>
</dbReference>
<dbReference type="SUPFAM" id="SSF55785">
    <property type="entry name" value="PYP-like sensor domain (PAS domain)"/>
    <property type="match status" value="1"/>
</dbReference>
<feature type="domain" description="PAS" evidence="9">
    <location>
        <begin position="1212"/>
        <end position="1256"/>
    </location>
</feature>
<feature type="transmembrane region" description="Helical" evidence="8">
    <location>
        <begin position="1141"/>
        <end position="1163"/>
    </location>
</feature>
<evidence type="ECO:0000256" key="4">
    <source>
        <dbReference type="ARBA" id="ARBA00022989"/>
    </source>
</evidence>
<dbReference type="GO" id="GO:0000166">
    <property type="term" value="F:nucleotide binding"/>
    <property type="evidence" value="ECO:0007669"/>
    <property type="project" value="UniProtKB-KW"/>
</dbReference>
<dbReference type="InterPro" id="IPR018297">
    <property type="entry name" value="A/G_cyclase_CS"/>
</dbReference>
<name>A0A1J4KV78_9EUKA</name>
<dbReference type="Gene3D" id="3.30.70.1230">
    <property type="entry name" value="Nucleotide cyclase"/>
    <property type="match status" value="1"/>
</dbReference>
<dbReference type="NCBIfam" id="TIGR00229">
    <property type="entry name" value="sensory_box"/>
    <property type="match status" value="1"/>
</dbReference>
<keyword evidence="4 8" id="KW-1133">Transmembrane helix</keyword>
<evidence type="ECO:0000256" key="1">
    <source>
        <dbReference type="ARBA" id="ARBA00004370"/>
    </source>
</evidence>
<dbReference type="InterPro" id="IPR035965">
    <property type="entry name" value="PAS-like_dom_sf"/>
</dbReference>
<dbReference type="InterPro" id="IPR000014">
    <property type="entry name" value="PAS"/>
</dbReference>
<dbReference type="InterPro" id="IPR029787">
    <property type="entry name" value="Nucleotide_cyclase"/>
</dbReference>
<reference evidence="11" key="1">
    <citation type="submission" date="2016-10" db="EMBL/GenBank/DDBJ databases">
        <authorList>
            <person name="Benchimol M."/>
            <person name="Almeida L.G."/>
            <person name="Vasconcelos A.T."/>
            <person name="Perreira-Neves A."/>
            <person name="Rosa I.A."/>
            <person name="Tasca T."/>
            <person name="Bogo M.R."/>
            <person name="de Souza W."/>
        </authorList>
    </citation>
    <scope>NUCLEOTIDE SEQUENCE [LARGE SCALE GENOMIC DNA]</scope>
    <source>
        <strain evidence="11">K</strain>
    </source>
</reference>
<evidence type="ECO:0000313" key="11">
    <source>
        <dbReference type="EMBL" id="OHT13413.1"/>
    </source>
</evidence>
<dbReference type="RefSeq" id="XP_068366549.1">
    <property type="nucleotide sequence ID" value="XM_068498941.1"/>
</dbReference>
<feature type="transmembrane region" description="Helical" evidence="8">
    <location>
        <begin position="181"/>
        <end position="201"/>
    </location>
</feature>
<comment type="similarity">
    <text evidence="7">Belongs to the adenylyl cyclase class-4/guanylyl cyclase family.</text>
</comment>
<comment type="caution">
    <text evidence="11">The sequence shown here is derived from an EMBL/GenBank/DDBJ whole genome shotgun (WGS) entry which is preliminary data.</text>
</comment>
<dbReference type="PANTHER" id="PTHR11920:SF335">
    <property type="entry name" value="GUANYLATE CYCLASE"/>
    <property type="match status" value="1"/>
</dbReference>
<dbReference type="EMBL" id="MLAK01000526">
    <property type="protein sequence ID" value="OHT13413.1"/>
    <property type="molecule type" value="Genomic_DNA"/>
</dbReference>
<feature type="transmembrane region" description="Helical" evidence="8">
    <location>
        <begin position="249"/>
        <end position="269"/>
    </location>
</feature>
<keyword evidence="6 7" id="KW-0456">Lyase</keyword>
<feature type="domain" description="Guanylate cyclase" evidence="10">
    <location>
        <begin position="1368"/>
        <end position="1500"/>
    </location>
</feature>
<feature type="transmembrane region" description="Helical" evidence="8">
    <location>
        <begin position="281"/>
        <end position="302"/>
    </location>
</feature>
<dbReference type="GO" id="GO:0001653">
    <property type="term" value="F:peptide receptor activity"/>
    <property type="evidence" value="ECO:0007669"/>
    <property type="project" value="TreeGrafter"/>
</dbReference>
<dbReference type="SMART" id="SM00091">
    <property type="entry name" value="PAS"/>
    <property type="match status" value="1"/>
</dbReference>
<dbReference type="GO" id="GO:0004383">
    <property type="term" value="F:guanylate cyclase activity"/>
    <property type="evidence" value="ECO:0007669"/>
    <property type="project" value="TreeGrafter"/>
</dbReference>
<evidence type="ECO:0000256" key="8">
    <source>
        <dbReference type="SAM" id="Phobius"/>
    </source>
</evidence>
<dbReference type="PROSITE" id="PS00452">
    <property type="entry name" value="GUANYLATE_CYCLASE_1"/>
    <property type="match status" value="1"/>
</dbReference>
<feature type="transmembrane region" description="Helical" evidence="8">
    <location>
        <begin position="620"/>
        <end position="645"/>
    </location>
</feature>
<organism evidence="11 12">
    <name type="scientific">Tritrichomonas foetus</name>
    <dbReference type="NCBI Taxonomy" id="1144522"/>
    <lineage>
        <taxon>Eukaryota</taxon>
        <taxon>Metamonada</taxon>
        <taxon>Parabasalia</taxon>
        <taxon>Tritrichomonadida</taxon>
        <taxon>Tritrichomonadidae</taxon>
        <taxon>Tritrichomonas</taxon>
    </lineage>
</organism>
<gene>
    <name evidence="11" type="ORF">TRFO_16376</name>
</gene>
<dbReference type="Pfam" id="PF13426">
    <property type="entry name" value="PAS_9"/>
    <property type="match status" value="1"/>
</dbReference>
<accession>A0A1J4KV78</accession>
<feature type="transmembrane region" description="Helical" evidence="8">
    <location>
        <begin position="143"/>
        <end position="161"/>
    </location>
</feature>
<sequence length="1550" mass="175811">MMKMSTMRTMTNNDGDNKYDNLIKQSTLKMIKSQLHNLFTYLDGIETNFYPMHSVLSIWRIIQFIGSSLCVANKNLWSADSREYKALSVVSVLFDFVPSQYRNYATVIFESIFALFSILLIIFIFISCYQYRKTAKVSKYTPALLSIFMNIFTYIVCQAYLNIAGESVGFLFSQENYYQINIEISILCVSFLFFVSWIALYKQIGLVSCSFRPMSLITVVSNPVVYFEVSRYLTTFFLAVSMHVSKYPSAVLMLISSAIYFAAIKIVFLPGTFIHIIHQNLICASAVSSGIMCILFAIYIFVEKHASFIEIVVFFFLFILSYIAFVLILNHRNTEHLKKLDKIESQDMKIEDFKNPDNALSCIITGMIYAHSICTNWVIFRSVTEFWPENLTLWVVYAKFVAIYPNESNLLTFITFSINTKKGVVGNAKLIASQAETILMHRESALSPHLKNRLGKTVRHLQNAKTKIRHIWDLVIQGNVKEMEGAISNAYDAVNNSRNDYNFLISQYPNNRFVARAYARFLVDIDGDYVAFNEWAEKVKLLQRGSQVNSDQTQLLGLHTFPSLPENMVESANASNLIESESIIVEIDLEENQQAISEQISIIKSRIESIKIPAIDCIKWWSVAFLFIFYYFPAILMLIFTPSYLDSLTKPLKFMYDMSLLRGYTFQLPIFSQRYILENISFFDKTILETLPKSYGEREEMSDQIRYMVTQTTMALQSLNEYSTFKTSNKYIMPIHDLVFKSSSQYVIYTNSSYNFTSNCSILASILDIAMQSTRLLTVEPNVSLFDHQMILNPYMNHATITSSLSSALHLLSKYFSSTSSDLYNLIIFMMMFICIVYILIVIGIQIFELDNLNQCKFYIYHCLTALPKSVVSSVSESLRVLKNDTEESSTKTTELNEELSKQEENILKVFASASDATSSHSREKMLIITLNLLLLVFAVVTTILICQMYPNVSNKLSDNAPHLDYVLGAPSYLFSAVSLMHQMLYKIDGMNNINFGIGIEEGMEQLRISLQTYENYYSLSRYGGKNSENNNDTPPYKEFQNGVEEANNMVNCLDDIVIADDIFNSFECFPVDIKANFIESAIIEYMEPIALGERILTSVNDESINAIWKFVAYDLYNTFFFPMFDQIVPNMEKLLNSSIVMPKAVVITLLVIGFIGVLIILIEATSLENKMKFALSMLLHCPPGVVLHTNKIVDLLAGDFSPKQKDITLRHTTFFNSIVDSLPASIIITDNQFNIIDTNKATERILKIKKDDVIGSCSKDLFSSAKFSENLFNSIDNMNTSNAISCQIESEYRNGDDVVHLKVSLSQIGQNYIIESVDQTQTVSYNKLIAEEKSKSDKLLASILPPSLVTRVQNGEKNISFGVHSATILFLDIVEFTPWCASNTAAVVMSTLNTLFEYFDKYLATHSTMTKIKCIGDCYMAAGGIFVEINQPAIHAKEVVEFGQEAIRSVAENNKNSGMNLRIRVGVNTGGPIVAGVLGTEKPTFEILGKAINMAQQMEHHGVPMRVHISRSVYELIYGGSFCVKERGEIEIKNGNVLTYIVEDPTFKD</sequence>
<feature type="transmembrane region" description="Helical" evidence="8">
    <location>
        <begin position="823"/>
        <end position="848"/>
    </location>
</feature>
<dbReference type="GO" id="GO:0035556">
    <property type="term" value="P:intracellular signal transduction"/>
    <property type="evidence" value="ECO:0007669"/>
    <property type="project" value="InterPro"/>
</dbReference>
<feature type="transmembrane region" description="Helical" evidence="8">
    <location>
        <begin position="308"/>
        <end position="329"/>
    </location>
</feature>
<evidence type="ECO:0000259" key="10">
    <source>
        <dbReference type="PROSITE" id="PS50125"/>
    </source>
</evidence>
<evidence type="ECO:0000256" key="2">
    <source>
        <dbReference type="ARBA" id="ARBA00022692"/>
    </source>
</evidence>
<evidence type="ECO:0000313" key="12">
    <source>
        <dbReference type="Proteomes" id="UP000179807"/>
    </source>
</evidence>
<keyword evidence="5 8" id="KW-0472">Membrane</keyword>
<dbReference type="InterPro" id="IPR001054">
    <property type="entry name" value="A/G_cyclase"/>
</dbReference>
<dbReference type="GO" id="GO:0004016">
    <property type="term" value="F:adenylate cyclase activity"/>
    <property type="evidence" value="ECO:0007669"/>
    <property type="project" value="TreeGrafter"/>
</dbReference>
<proteinExistence type="inferred from homology"/>
<evidence type="ECO:0000256" key="5">
    <source>
        <dbReference type="ARBA" id="ARBA00023136"/>
    </source>
</evidence>
<keyword evidence="2 8" id="KW-0812">Transmembrane</keyword>
<dbReference type="PANTHER" id="PTHR11920">
    <property type="entry name" value="GUANYLYL CYCLASE"/>
    <property type="match status" value="1"/>
</dbReference>
<dbReference type="InterPro" id="IPR050401">
    <property type="entry name" value="Cyclic_nucleotide_synthase"/>
</dbReference>